<keyword evidence="3" id="KW-1185">Reference proteome</keyword>
<sequence length="58" mass="6092">MSWLTVSIIAIVIAGAAAAVIRLPGVILYDWLATRKRNALAAQQALPAKHQEPATLAG</sequence>
<accession>A0ABY9M818</accession>
<reference evidence="2 3" key="1">
    <citation type="submission" date="2023-08" db="EMBL/GenBank/DDBJ databases">
        <title>Achromobacter seleniivolatilans sp. nov., isolated from seleniferous soil.</title>
        <authorList>
            <person name="Zhang S."/>
            <person name="Li K."/>
            <person name="Peng J."/>
            <person name="Zhao Q."/>
            <person name="Wang H."/>
            <person name="Guo Y."/>
        </authorList>
    </citation>
    <scope>NUCLEOTIDE SEQUENCE [LARGE SCALE GENOMIC DNA]</scope>
    <source>
        <strain evidence="2 3">R39</strain>
    </source>
</reference>
<proteinExistence type="predicted"/>
<evidence type="ECO:0000313" key="2">
    <source>
        <dbReference type="EMBL" id="WMD22729.1"/>
    </source>
</evidence>
<keyword evidence="1" id="KW-0472">Membrane</keyword>
<organism evidence="2 3">
    <name type="scientific">Achromobacter seleniivolatilans</name>
    <dbReference type="NCBI Taxonomy" id="3047478"/>
    <lineage>
        <taxon>Bacteria</taxon>
        <taxon>Pseudomonadati</taxon>
        <taxon>Pseudomonadota</taxon>
        <taxon>Betaproteobacteria</taxon>
        <taxon>Burkholderiales</taxon>
        <taxon>Alcaligenaceae</taxon>
        <taxon>Achromobacter</taxon>
    </lineage>
</organism>
<dbReference type="Proteomes" id="UP001234798">
    <property type="component" value="Chromosome"/>
</dbReference>
<dbReference type="EMBL" id="CP132976">
    <property type="protein sequence ID" value="WMD22729.1"/>
    <property type="molecule type" value="Genomic_DNA"/>
</dbReference>
<dbReference type="RefSeq" id="WP_306947928.1">
    <property type="nucleotide sequence ID" value="NZ_CP132976.1"/>
</dbReference>
<protein>
    <submittedName>
        <fullName evidence="2">Uncharacterized protein</fullName>
    </submittedName>
</protein>
<evidence type="ECO:0000256" key="1">
    <source>
        <dbReference type="SAM" id="Phobius"/>
    </source>
</evidence>
<evidence type="ECO:0000313" key="3">
    <source>
        <dbReference type="Proteomes" id="UP001234798"/>
    </source>
</evidence>
<feature type="transmembrane region" description="Helical" evidence="1">
    <location>
        <begin position="6"/>
        <end position="29"/>
    </location>
</feature>
<keyword evidence="1" id="KW-1133">Transmembrane helix</keyword>
<gene>
    <name evidence="2" type="ORF">RAS12_10250</name>
</gene>
<keyword evidence="1" id="KW-0812">Transmembrane</keyword>
<name>A0ABY9M818_9BURK</name>